<feature type="transmembrane region" description="Helical" evidence="10">
    <location>
        <begin position="34"/>
        <end position="54"/>
    </location>
</feature>
<keyword evidence="8" id="KW-0902">Two-component regulatory system</keyword>
<evidence type="ECO:0000259" key="11">
    <source>
        <dbReference type="Pfam" id="PF02518"/>
    </source>
</evidence>
<accession>A0A2M8WSV6</accession>
<evidence type="ECO:0000256" key="9">
    <source>
        <dbReference type="SAM" id="MobiDB-lite"/>
    </source>
</evidence>
<keyword evidence="10" id="KW-0472">Membrane</keyword>
<dbReference type="InterPro" id="IPR003594">
    <property type="entry name" value="HATPase_dom"/>
</dbReference>
<gene>
    <name evidence="13" type="ORF">CLV34_1515</name>
</gene>
<dbReference type="Gene3D" id="1.20.5.1930">
    <property type="match status" value="1"/>
</dbReference>
<dbReference type="PANTHER" id="PTHR24421">
    <property type="entry name" value="NITRATE/NITRITE SENSOR PROTEIN NARX-RELATED"/>
    <property type="match status" value="1"/>
</dbReference>
<evidence type="ECO:0000313" key="14">
    <source>
        <dbReference type="Proteomes" id="UP000231586"/>
    </source>
</evidence>
<evidence type="ECO:0000256" key="3">
    <source>
        <dbReference type="ARBA" id="ARBA00022553"/>
    </source>
</evidence>
<dbReference type="RefSeq" id="WP_100349629.1">
    <property type="nucleotide sequence ID" value="NZ_PGTZ01000007.1"/>
</dbReference>
<evidence type="ECO:0000256" key="4">
    <source>
        <dbReference type="ARBA" id="ARBA00022679"/>
    </source>
</evidence>
<dbReference type="InterPro" id="IPR050482">
    <property type="entry name" value="Sensor_HK_TwoCompSys"/>
</dbReference>
<evidence type="ECO:0000256" key="2">
    <source>
        <dbReference type="ARBA" id="ARBA00012438"/>
    </source>
</evidence>
<keyword evidence="14" id="KW-1185">Reference proteome</keyword>
<keyword evidence="10" id="KW-1133">Transmembrane helix</keyword>
<dbReference type="SUPFAM" id="SSF55874">
    <property type="entry name" value="ATPase domain of HSP90 chaperone/DNA topoisomerase II/histidine kinase"/>
    <property type="match status" value="1"/>
</dbReference>
<dbReference type="GO" id="GO:0016020">
    <property type="term" value="C:membrane"/>
    <property type="evidence" value="ECO:0007669"/>
    <property type="project" value="InterPro"/>
</dbReference>
<comment type="catalytic activity">
    <reaction evidence="1">
        <text>ATP + protein L-histidine = ADP + protein N-phospho-L-histidine.</text>
        <dbReference type="EC" id="2.7.13.3"/>
    </reaction>
</comment>
<dbReference type="Pfam" id="PF07730">
    <property type="entry name" value="HisKA_3"/>
    <property type="match status" value="1"/>
</dbReference>
<feature type="transmembrane region" description="Helical" evidence="10">
    <location>
        <begin position="87"/>
        <end position="106"/>
    </location>
</feature>
<dbReference type="CDD" id="cd16917">
    <property type="entry name" value="HATPase_UhpB-NarQ-NarX-like"/>
    <property type="match status" value="1"/>
</dbReference>
<keyword evidence="6 13" id="KW-0418">Kinase</keyword>
<dbReference type="AlphaFoldDB" id="A0A2M8WSV6"/>
<sequence>MTTSVPLPTSPLATPATPAPDVPRPAADRWRHRLVPGVAAVLVALVLLVSPLVAGSRIVRDAAGAGPRDVPYDWALLAGTRWWDGPLLRPWGLLSAVAVVAAILLARRAPRTATVLVLAPFAAVPLWATFALGWWAALLVVGCLLLDRSWRLALVPLTASVVVAWVYALAGIPAATPAGQIYAGVYDHSGWQWEAAGIFTVAVLLTAGVGLGRRALDRLQRREEDAVAARQHAEDDAAAATERARLARDLHDVVAHHVSLVAVRAEAAPFQHPDLPETARAVLRDIATDARSALDELRHVLAVLRRNDADADRAPQPGACDVVALVDQARAAGQTVDLTGACDGVPAAQGYALYRSVQEALTNARRHAPGQPVDVTLTHRTGQVGVRVVNPVPASTAAAASRRGTGRGLAGMRERAEALGGIVLDAVEDGAFVLVVTLPVTEGTESAGVAGAPERASAADASSRVAP</sequence>
<comment type="caution">
    <text evidence="13">The sequence shown here is derived from an EMBL/GenBank/DDBJ whole genome shotgun (WGS) entry which is preliminary data.</text>
</comment>
<evidence type="ECO:0000259" key="12">
    <source>
        <dbReference type="Pfam" id="PF07730"/>
    </source>
</evidence>
<proteinExistence type="predicted"/>
<feature type="region of interest" description="Disordered" evidence="9">
    <location>
        <begin position="445"/>
        <end position="467"/>
    </location>
</feature>
<organism evidence="13 14">
    <name type="scientific">Luteimicrobium subarcticum</name>
    <dbReference type="NCBI Taxonomy" id="620910"/>
    <lineage>
        <taxon>Bacteria</taxon>
        <taxon>Bacillati</taxon>
        <taxon>Actinomycetota</taxon>
        <taxon>Actinomycetes</taxon>
        <taxon>Micrococcales</taxon>
        <taxon>Luteimicrobium</taxon>
    </lineage>
</organism>
<dbReference type="Gene3D" id="3.30.565.10">
    <property type="entry name" value="Histidine kinase-like ATPase, C-terminal domain"/>
    <property type="match status" value="1"/>
</dbReference>
<evidence type="ECO:0000256" key="8">
    <source>
        <dbReference type="ARBA" id="ARBA00023012"/>
    </source>
</evidence>
<name>A0A2M8WSV6_9MICO</name>
<feature type="compositionally biased region" description="Low complexity" evidence="9">
    <location>
        <begin position="450"/>
        <end position="467"/>
    </location>
</feature>
<evidence type="ECO:0000256" key="1">
    <source>
        <dbReference type="ARBA" id="ARBA00000085"/>
    </source>
</evidence>
<dbReference type="GO" id="GO:0046983">
    <property type="term" value="F:protein dimerization activity"/>
    <property type="evidence" value="ECO:0007669"/>
    <property type="project" value="InterPro"/>
</dbReference>
<dbReference type="Proteomes" id="UP000231586">
    <property type="component" value="Unassembled WGS sequence"/>
</dbReference>
<dbReference type="OrthoDB" id="227596at2"/>
<evidence type="ECO:0000256" key="5">
    <source>
        <dbReference type="ARBA" id="ARBA00022741"/>
    </source>
</evidence>
<feature type="compositionally biased region" description="Low complexity" evidence="9">
    <location>
        <begin position="1"/>
        <end position="16"/>
    </location>
</feature>
<keyword evidence="4" id="KW-0808">Transferase</keyword>
<feature type="transmembrane region" description="Helical" evidence="10">
    <location>
        <begin position="153"/>
        <end position="175"/>
    </location>
</feature>
<protein>
    <recommendedName>
        <fullName evidence="2">histidine kinase</fullName>
        <ecNumber evidence="2">2.7.13.3</ecNumber>
    </recommendedName>
</protein>
<keyword evidence="7" id="KW-0067">ATP-binding</keyword>
<dbReference type="EC" id="2.7.13.3" evidence="2"/>
<feature type="domain" description="Signal transduction histidine kinase subgroup 3 dimerisation and phosphoacceptor" evidence="12">
    <location>
        <begin position="242"/>
        <end position="307"/>
    </location>
</feature>
<keyword evidence="3" id="KW-0597">Phosphoprotein</keyword>
<dbReference type="Pfam" id="PF02518">
    <property type="entry name" value="HATPase_c"/>
    <property type="match status" value="1"/>
</dbReference>
<dbReference type="PANTHER" id="PTHR24421:SF10">
    <property type="entry name" value="NITRATE_NITRITE SENSOR PROTEIN NARQ"/>
    <property type="match status" value="1"/>
</dbReference>
<evidence type="ECO:0000256" key="7">
    <source>
        <dbReference type="ARBA" id="ARBA00022840"/>
    </source>
</evidence>
<keyword evidence="5" id="KW-0547">Nucleotide-binding</keyword>
<feature type="region of interest" description="Disordered" evidence="9">
    <location>
        <begin position="1"/>
        <end position="24"/>
    </location>
</feature>
<reference evidence="13 14" key="1">
    <citation type="submission" date="2017-11" db="EMBL/GenBank/DDBJ databases">
        <title>Genomic Encyclopedia of Archaeal and Bacterial Type Strains, Phase II (KMG-II): From Individual Species to Whole Genera.</title>
        <authorList>
            <person name="Goeker M."/>
        </authorList>
    </citation>
    <scope>NUCLEOTIDE SEQUENCE [LARGE SCALE GENOMIC DNA]</scope>
    <source>
        <strain evidence="13 14">DSM 22413</strain>
    </source>
</reference>
<evidence type="ECO:0000313" key="13">
    <source>
        <dbReference type="EMBL" id="PJI94031.1"/>
    </source>
</evidence>
<feature type="domain" description="Histidine kinase/HSP90-like ATPase" evidence="11">
    <location>
        <begin position="352"/>
        <end position="440"/>
    </location>
</feature>
<dbReference type="InterPro" id="IPR011712">
    <property type="entry name" value="Sig_transdc_His_kin_sub3_dim/P"/>
</dbReference>
<evidence type="ECO:0000256" key="6">
    <source>
        <dbReference type="ARBA" id="ARBA00022777"/>
    </source>
</evidence>
<feature type="transmembrane region" description="Helical" evidence="10">
    <location>
        <begin position="126"/>
        <end position="146"/>
    </location>
</feature>
<dbReference type="GO" id="GO:0005524">
    <property type="term" value="F:ATP binding"/>
    <property type="evidence" value="ECO:0007669"/>
    <property type="project" value="UniProtKB-KW"/>
</dbReference>
<evidence type="ECO:0000256" key="10">
    <source>
        <dbReference type="SAM" id="Phobius"/>
    </source>
</evidence>
<dbReference type="GO" id="GO:0000155">
    <property type="term" value="F:phosphorelay sensor kinase activity"/>
    <property type="evidence" value="ECO:0007669"/>
    <property type="project" value="InterPro"/>
</dbReference>
<dbReference type="EMBL" id="PGTZ01000007">
    <property type="protein sequence ID" value="PJI94031.1"/>
    <property type="molecule type" value="Genomic_DNA"/>
</dbReference>
<dbReference type="InterPro" id="IPR036890">
    <property type="entry name" value="HATPase_C_sf"/>
</dbReference>
<feature type="transmembrane region" description="Helical" evidence="10">
    <location>
        <begin position="195"/>
        <end position="212"/>
    </location>
</feature>
<keyword evidence="10" id="KW-0812">Transmembrane</keyword>